<organism evidence="1 2">
    <name type="scientific">Stieleria neptunia</name>
    <dbReference type="NCBI Taxonomy" id="2527979"/>
    <lineage>
        <taxon>Bacteria</taxon>
        <taxon>Pseudomonadati</taxon>
        <taxon>Planctomycetota</taxon>
        <taxon>Planctomycetia</taxon>
        <taxon>Pirellulales</taxon>
        <taxon>Pirellulaceae</taxon>
        <taxon>Stieleria</taxon>
    </lineage>
</organism>
<keyword evidence="2" id="KW-1185">Reference proteome</keyword>
<sequence length="31" mass="3251">MLIRLFALPVALLALALFLANFSALHPVTGG</sequence>
<name>A0A518I492_9BACT</name>
<gene>
    <name evidence="1" type="ORF">Enr13x_78160</name>
</gene>
<dbReference type="KEGG" id="snep:Enr13x_78160"/>
<dbReference type="AlphaFoldDB" id="A0A518I492"/>
<evidence type="ECO:0000313" key="1">
    <source>
        <dbReference type="EMBL" id="QDV47904.1"/>
    </source>
</evidence>
<reference evidence="1 2" key="1">
    <citation type="submission" date="2019-03" db="EMBL/GenBank/DDBJ databases">
        <title>Deep-cultivation of Planctomycetes and their phenomic and genomic characterization uncovers novel biology.</title>
        <authorList>
            <person name="Wiegand S."/>
            <person name="Jogler M."/>
            <person name="Boedeker C."/>
            <person name="Pinto D."/>
            <person name="Vollmers J."/>
            <person name="Rivas-Marin E."/>
            <person name="Kohn T."/>
            <person name="Peeters S.H."/>
            <person name="Heuer A."/>
            <person name="Rast P."/>
            <person name="Oberbeckmann S."/>
            <person name="Bunk B."/>
            <person name="Jeske O."/>
            <person name="Meyerdierks A."/>
            <person name="Storesund J.E."/>
            <person name="Kallscheuer N."/>
            <person name="Luecker S."/>
            <person name="Lage O.M."/>
            <person name="Pohl T."/>
            <person name="Merkel B.J."/>
            <person name="Hornburger P."/>
            <person name="Mueller R.-W."/>
            <person name="Bruemmer F."/>
            <person name="Labrenz M."/>
            <person name="Spormann A.M."/>
            <person name="Op den Camp H."/>
            <person name="Overmann J."/>
            <person name="Amann R."/>
            <person name="Jetten M.S.M."/>
            <person name="Mascher T."/>
            <person name="Medema M.H."/>
            <person name="Devos D.P."/>
            <person name="Kaster A.-K."/>
            <person name="Ovreas L."/>
            <person name="Rohde M."/>
            <person name="Galperin M.Y."/>
            <person name="Jogler C."/>
        </authorList>
    </citation>
    <scope>NUCLEOTIDE SEQUENCE [LARGE SCALE GENOMIC DNA]</scope>
    <source>
        <strain evidence="1 2">Enr13</strain>
    </source>
</reference>
<accession>A0A518I492</accession>
<dbReference type="EMBL" id="CP037423">
    <property type="protein sequence ID" value="QDV47904.1"/>
    <property type="molecule type" value="Genomic_DNA"/>
</dbReference>
<evidence type="ECO:0000313" key="2">
    <source>
        <dbReference type="Proteomes" id="UP000319004"/>
    </source>
</evidence>
<protein>
    <submittedName>
        <fullName evidence="1">Uncharacterized protein</fullName>
    </submittedName>
</protein>
<proteinExistence type="predicted"/>
<dbReference type="Proteomes" id="UP000319004">
    <property type="component" value="Chromosome"/>
</dbReference>